<evidence type="ECO:0000256" key="5">
    <source>
        <dbReference type="ARBA" id="ARBA00022801"/>
    </source>
</evidence>
<dbReference type="InterPro" id="IPR000743">
    <property type="entry name" value="Glyco_hydro_28"/>
</dbReference>
<dbReference type="OrthoDB" id="635044at2759"/>
<proteinExistence type="inferred from homology"/>
<comment type="subcellular location">
    <subcellularLocation>
        <location evidence="1">Secreted</location>
        <location evidence="1">Cell wall</location>
    </subcellularLocation>
</comment>
<dbReference type="GO" id="GO:0004650">
    <property type="term" value="F:polygalacturonase activity"/>
    <property type="evidence" value="ECO:0007669"/>
    <property type="project" value="InterPro"/>
</dbReference>
<dbReference type="SUPFAM" id="SSF51126">
    <property type="entry name" value="Pectin lyase-like"/>
    <property type="match status" value="1"/>
</dbReference>
<organism evidence="9 10">
    <name type="scientific">Castanea mollissima</name>
    <name type="common">Chinese chestnut</name>
    <dbReference type="NCBI Taxonomy" id="60419"/>
    <lineage>
        <taxon>Eukaryota</taxon>
        <taxon>Viridiplantae</taxon>
        <taxon>Streptophyta</taxon>
        <taxon>Embryophyta</taxon>
        <taxon>Tracheophyta</taxon>
        <taxon>Spermatophyta</taxon>
        <taxon>Magnoliopsida</taxon>
        <taxon>eudicotyledons</taxon>
        <taxon>Gunneridae</taxon>
        <taxon>Pentapetalae</taxon>
        <taxon>rosids</taxon>
        <taxon>fabids</taxon>
        <taxon>Fagales</taxon>
        <taxon>Fagaceae</taxon>
        <taxon>Castanea</taxon>
    </lineage>
</organism>
<comment type="similarity">
    <text evidence="2 8">Belongs to the glycosyl hydrolase 28 family.</text>
</comment>
<keyword evidence="6 8" id="KW-0326">Glycosidase</keyword>
<accession>A0A8J4Q569</accession>
<comment type="caution">
    <text evidence="9">The sequence shown here is derived from an EMBL/GenBank/DDBJ whole genome shotgun (WGS) entry which is preliminary data.</text>
</comment>
<dbReference type="Pfam" id="PF00295">
    <property type="entry name" value="Glyco_hydro_28"/>
    <property type="match status" value="1"/>
</dbReference>
<evidence type="ECO:0000256" key="2">
    <source>
        <dbReference type="ARBA" id="ARBA00008834"/>
    </source>
</evidence>
<sequence length="69" mass="7566">MYLLFSKGIQEIYTGDDCISIGTNSQNVDIRNVACSQIRGISIGSLGSDKSQVAFQTSRSEGLRHQAHY</sequence>
<dbReference type="EMBL" id="JRKL02013275">
    <property type="protein sequence ID" value="KAF3942886.1"/>
    <property type="molecule type" value="Genomic_DNA"/>
</dbReference>
<keyword evidence="3" id="KW-0134">Cell wall</keyword>
<evidence type="ECO:0000256" key="3">
    <source>
        <dbReference type="ARBA" id="ARBA00022512"/>
    </source>
</evidence>
<dbReference type="GO" id="GO:0071555">
    <property type="term" value="P:cell wall organization"/>
    <property type="evidence" value="ECO:0007669"/>
    <property type="project" value="UniProtKB-KW"/>
</dbReference>
<dbReference type="Gene3D" id="2.160.20.10">
    <property type="entry name" value="Single-stranded right-handed beta-helix, Pectin lyase-like"/>
    <property type="match status" value="1"/>
</dbReference>
<keyword evidence="5 8" id="KW-0378">Hydrolase</keyword>
<evidence type="ECO:0000256" key="8">
    <source>
        <dbReference type="RuleBase" id="RU361169"/>
    </source>
</evidence>
<keyword evidence="7" id="KW-0961">Cell wall biogenesis/degradation</keyword>
<dbReference type="Proteomes" id="UP000737018">
    <property type="component" value="Unassembled WGS sequence"/>
</dbReference>
<dbReference type="AlphaFoldDB" id="A0A8J4Q569"/>
<dbReference type="PANTHER" id="PTHR31375">
    <property type="match status" value="1"/>
</dbReference>
<dbReference type="GO" id="GO:0005975">
    <property type="term" value="P:carbohydrate metabolic process"/>
    <property type="evidence" value="ECO:0007669"/>
    <property type="project" value="InterPro"/>
</dbReference>
<evidence type="ECO:0000256" key="7">
    <source>
        <dbReference type="ARBA" id="ARBA00023316"/>
    </source>
</evidence>
<gene>
    <name evidence="9" type="ORF">CMV_030500</name>
</gene>
<evidence type="ECO:0000256" key="1">
    <source>
        <dbReference type="ARBA" id="ARBA00004191"/>
    </source>
</evidence>
<dbReference type="InterPro" id="IPR012334">
    <property type="entry name" value="Pectin_lyas_fold"/>
</dbReference>
<dbReference type="InterPro" id="IPR011050">
    <property type="entry name" value="Pectin_lyase_fold/virulence"/>
</dbReference>
<evidence type="ECO:0000313" key="10">
    <source>
        <dbReference type="Proteomes" id="UP000737018"/>
    </source>
</evidence>
<reference evidence="9" key="1">
    <citation type="submission" date="2020-03" db="EMBL/GenBank/DDBJ databases">
        <title>Castanea mollissima Vanexum genome sequencing.</title>
        <authorList>
            <person name="Staton M."/>
        </authorList>
    </citation>
    <scope>NUCLEOTIDE SEQUENCE</scope>
    <source>
        <tissue evidence="9">Leaf</tissue>
    </source>
</reference>
<keyword evidence="10" id="KW-1185">Reference proteome</keyword>
<evidence type="ECO:0000256" key="4">
    <source>
        <dbReference type="ARBA" id="ARBA00022525"/>
    </source>
</evidence>
<protein>
    <recommendedName>
        <fullName evidence="11">Polygalacturonase</fullName>
    </recommendedName>
</protein>
<evidence type="ECO:0008006" key="11">
    <source>
        <dbReference type="Google" id="ProtNLM"/>
    </source>
</evidence>
<evidence type="ECO:0000313" key="9">
    <source>
        <dbReference type="EMBL" id="KAF3942886.1"/>
    </source>
</evidence>
<keyword evidence="4" id="KW-0964">Secreted</keyword>
<name>A0A8J4Q569_9ROSI</name>
<evidence type="ECO:0000256" key="6">
    <source>
        <dbReference type="ARBA" id="ARBA00023295"/>
    </source>
</evidence>